<accession>A0ABD4Z9D4</accession>
<gene>
    <name evidence="1" type="ORF">QPL79_07360</name>
</gene>
<dbReference type="RefSeq" id="WP_285274162.1">
    <property type="nucleotide sequence ID" value="NZ_JASNVW010000004.1"/>
</dbReference>
<organism evidence="1 2">
    <name type="scientific">Ignisphaera cupida</name>
    <dbReference type="NCBI Taxonomy" id="3050454"/>
    <lineage>
        <taxon>Archaea</taxon>
        <taxon>Thermoproteota</taxon>
        <taxon>Thermoprotei</taxon>
        <taxon>Desulfurococcales</taxon>
        <taxon>Desulfurococcaceae</taxon>
        <taxon>Ignisphaera</taxon>
    </lineage>
</organism>
<evidence type="ECO:0000313" key="1">
    <source>
        <dbReference type="EMBL" id="MDK6029178.1"/>
    </source>
</evidence>
<dbReference type="Proteomes" id="UP001529235">
    <property type="component" value="Unassembled WGS sequence"/>
</dbReference>
<reference evidence="1 2" key="1">
    <citation type="submission" date="2023-05" db="EMBL/GenBank/DDBJ databases">
        <title>A new hyperthermophilic archaea 'Ignisphaera cupida' sp. nov. and description of the family 'Ignisphaeraceae' fam. nov.</title>
        <authorList>
            <person name="Podosokorskaya O.A."/>
            <person name="Elcheninov A.G."/>
            <person name="Klukina A."/>
            <person name="Merkel A.Y."/>
        </authorList>
    </citation>
    <scope>NUCLEOTIDE SEQUENCE [LARGE SCALE GENOMIC DNA]</scope>
    <source>
        <strain evidence="1 2">4213-co</strain>
    </source>
</reference>
<dbReference type="EMBL" id="JASNVW010000004">
    <property type="protein sequence ID" value="MDK6029178.1"/>
    <property type="molecule type" value="Genomic_DNA"/>
</dbReference>
<keyword evidence="2" id="KW-1185">Reference proteome</keyword>
<proteinExistence type="predicted"/>
<comment type="caution">
    <text evidence="1">The sequence shown here is derived from an EMBL/GenBank/DDBJ whole genome shotgun (WGS) entry which is preliminary data.</text>
</comment>
<sequence>MSIPKDEEDVKRIADEIMKEEAGNEAVAEEAHEHRHAAPNLDMISHELAHIQELLIHIIQSIRELRDSVDGLAAVVRKSLRTLSLIQFINTTNDNELRAKLLEQVLRDIGIETRK</sequence>
<evidence type="ECO:0000313" key="2">
    <source>
        <dbReference type="Proteomes" id="UP001529235"/>
    </source>
</evidence>
<dbReference type="AlphaFoldDB" id="A0ABD4Z9D4"/>
<protein>
    <submittedName>
        <fullName evidence="1">Uncharacterized protein</fullName>
    </submittedName>
</protein>
<name>A0ABD4Z9D4_9CREN</name>